<sequence length="1305" mass="147777">MIKIIYKTKRFSYFIIITFALLTNFFIASFFFEQNVFDYNHDNEKNIIYDVAPKSQGIIQELYTKEWLDNPTFDSPIDPWYNTTEGDISDVNATIDQDQANYDVIGDFGTVRIDEALSTTNWINASNPEFPVKPDNFGIDSRGGWMDHVWDEGVNQTRNTPSIHWERNIEMPVNMSDYIITSAKLNVTFNASVTVSPLIGGIERNGDGAVYYSVGDFATFYVRISDLPKTQEYQVAYNQTVNLGQDNPSTPTISDEMNNIPENVLINLLTAVLQTDNYNFTITLGIDLYCEDNVFGGDVDTWDSLIIKTFNLTFTYEKRINQFTAIAWNQVGNKISGSNVDILNATLNFKYKIDKNWTLLSPNSEFRVYLNDRIHTETVKLSNANSTFQEIKAGGFDVTSLILKDINISLSIQVYLADTFALSQTHTISIDNASLLISYRENIVETETKLDLFLESINKTLEKSIEITMGKTVNITTIYKDQANNFIDNATVQLLGLGAPKNLMENISFEQYNITIHTSNLQIGNNFLTISVNKIYYESIEILINIEVLERETDLQLFLDGNNKTLDKSIQMMYGNSGNITVTYKDKELDPKVHLSGAIVNLTGLSTPENLIEDPIFEQYTFIINTMDLGLGNTFLTISTQKENYTAQSIRFKIEVLERTTYIDKVFLNGTESTGIEIPWNEAFNIAITYNDSVNNTFIDNALVQLTGSGISENFTENSPFNYSLNFNSNNLELGVNFLTISAQKENYTLSFRIITITVLERTTYFEIYINNSKYSTSQFYNSSIGEFLNVTVFYKDSKTNALIDSAVVQLIESGNIDNLTENLLFNFYEIIIEMEPIGAGVKFLTVSAKKDNYTLFSEVISLIIREKQTEIQLFLNGTQYFDGETIELEVTDTLNITLKYLDNITSTFLNGATIDLIDSGQFDENLIQEYYNITIAVFDLGETLNRLSIIAQLDNYQTALIEFFIQVVERKSEGTLILNQVNKTADPYLELPIGRLLNITVAFFDSKTGNYISGATIQLDGDLKDILIENSTFGQYYLIINTTQLSLGLNIFTIIAERANFQIFTVQKMYINIRRISTNVTTNTTISIKPGESIEIKVILYNLDFGGTIIGATVIYRWQYGEVNLTDSDNDGVYEATISPTQVGTYIVTIYAFLGENYDFVPIEIVISVVREPTPDPSVFIGLLIAVSIGAAVLIGYIIAYQRVLKFPKAVRKTRKYRRTLKRKSAPSVHIIGRESAFKSHYNENLGIFTSGLKLKRHSGMKKPMKQKITPDKPLEYKMEPDQLSEKVIEKKGELDELIKDSSK</sequence>
<keyword evidence="1" id="KW-0812">Transmembrane</keyword>
<evidence type="ECO:0000256" key="1">
    <source>
        <dbReference type="SAM" id="Phobius"/>
    </source>
</evidence>
<reference evidence="2" key="1">
    <citation type="journal article" date="2015" name="Nature">
        <title>Complex archaea that bridge the gap between prokaryotes and eukaryotes.</title>
        <authorList>
            <person name="Spang A."/>
            <person name="Saw J.H."/>
            <person name="Jorgensen S.L."/>
            <person name="Zaremba-Niedzwiedzka K."/>
            <person name="Martijn J."/>
            <person name="Lind A.E."/>
            <person name="van Eijk R."/>
            <person name="Schleper C."/>
            <person name="Guy L."/>
            <person name="Ettema T.J."/>
        </authorList>
    </citation>
    <scope>NUCLEOTIDE SEQUENCE</scope>
</reference>
<protein>
    <submittedName>
        <fullName evidence="2">Uncharacterized protein</fullName>
    </submittedName>
</protein>
<keyword evidence="1" id="KW-1133">Transmembrane helix</keyword>
<keyword evidence="1" id="KW-0472">Membrane</keyword>
<evidence type="ECO:0000313" key="2">
    <source>
        <dbReference type="EMBL" id="KKN49026.1"/>
    </source>
</evidence>
<feature type="transmembrane region" description="Helical" evidence="1">
    <location>
        <begin position="1180"/>
        <end position="1201"/>
    </location>
</feature>
<dbReference type="EMBL" id="LAZR01001190">
    <property type="protein sequence ID" value="KKN49026.1"/>
    <property type="molecule type" value="Genomic_DNA"/>
</dbReference>
<comment type="caution">
    <text evidence="2">The sequence shown here is derived from an EMBL/GenBank/DDBJ whole genome shotgun (WGS) entry which is preliminary data.</text>
</comment>
<name>A0A0F9TJ57_9ZZZZ</name>
<proteinExistence type="predicted"/>
<gene>
    <name evidence="2" type="ORF">LCGC14_0647060</name>
</gene>
<organism evidence="2">
    <name type="scientific">marine sediment metagenome</name>
    <dbReference type="NCBI Taxonomy" id="412755"/>
    <lineage>
        <taxon>unclassified sequences</taxon>
        <taxon>metagenomes</taxon>
        <taxon>ecological metagenomes</taxon>
    </lineage>
</organism>
<accession>A0A0F9TJ57</accession>
<feature type="transmembrane region" description="Helical" evidence="1">
    <location>
        <begin position="12"/>
        <end position="32"/>
    </location>
</feature>